<dbReference type="PANTHER" id="PTHR43514">
    <property type="entry name" value="ABC TRANSPORTER I FAMILY MEMBER 10"/>
    <property type="match status" value="1"/>
</dbReference>
<dbReference type="InterPro" id="IPR005116">
    <property type="entry name" value="Transp-assoc_OB_typ1"/>
</dbReference>
<keyword evidence="7" id="KW-1278">Translocase</keyword>
<keyword evidence="3 9" id="KW-0500">Molybdenum</keyword>
<feature type="domain" description="Mop" evidence="11">
    <location>
        <begin position="307"/>
        <end position="373"/>
    </location>
</feature>
<evidence type="ECO:0000313" key="13">
    <source>
        <dbReference type="Proteomes" id="UP000248012"/>
    </source>
</evidence>
<dbReference type="EMBL" id="QFVT01000004">
    <property type="protein sequence ID" value="PYC48086.1"/>
    <property type="molecule type" value="Genomic_DNA"/>
</dbReference>
<dbReference type="RefSeq" id="WP_110795737.1">
    <property type="nucleotide sequence ID" value="NZ_KZ826483.1"/>
</dbReference>
<dbReference type="SUPFAM" id="SSF52540">
    <property type="entry name" value="P-loop containing nucleoside triphosphate hydrolases"/>
    <property type="match status" value="1"/>
</dbReference>
<dbReference type="GO" id="GO:0016887">
    <property type="term" value="F:ATP hydrolysis activity"/>
    <property type="evidence" value="ECO:0007669"/>
    <property type="project" value="InterPro"/>
</dbReference>
<keyword evidence="4" id="KW-0997">Cell inner membrane</keyword>
<evidence type="ECO:0000256" key="8">
    <source>
        <dbReference type="ARBA" id="ARBA00023136"/>
    </source>
</evidence>
<evidence type="ECO:0000256" key="6">
    <source>
        <dbReference type="ARBA" id="ARBA00022840"/>
    </source>
</evidence>
<dbReference type="InterPro" id="IPR003439">
    <property type="entry name" value="ABC_transporter-like_ATP-bd"/>
</dbReference>
<keyword evidence="5" id="KW-0547">Nucleotide-binding</keyword>
<comment type="caution">
    <text evidence="12">The sequence shown here is derived from an EMBL/GenBank/DDBJ whole genome shotgun (WGS) entry which is preliminary data.</text>
</comment>
<dbReference type="InterPro" id="IPR004606">
    <property type="entry name" value="Mop_domain"/>
</dbReference>
<evidence type="ECO:0000256" key="9">
    <source>
        <dbReference type="PROSITE-ProRule" id="PRU01213"/>
    </source>
</evidence>
<dbReference type="GO" id="GO:0005524">
    <property type="term" value="F:ATP binding"/>
    <property type="evidence" value="ECO:0007669"/>
    <property type="project" value="UniProtKB-KW"/>
</dbReference>
<dbReference type="InterPro" id="IPR017871">
    <property type="entry name" value="ABC_transporter-like_CS"/>
</dbReference>
<evidence type="ECO:0000256" key="4">
    <source>
        <dbReference type="ARBA" id="ARBA00022519"/>
    </source>
</evidence>
<protein>
    <submittedName>
        <fullName evidence="12">Molybdenum ABC transporter ATP-binding protein</fullName>
    </submittedName>
</protein>
<proteinExistence type="predicted"/>
<evidence type="ECO:0000256" key="5">
    <source>
        <dbReference type="ARBA" id="ARBA00022741"/>
    </source>
</evidence>
<reference evidence="12 13" key="1">
    <citation type="submission" date="2018-05" db="EMBL/GenBank/DDBJ databases">
        <title>Oceanovita maritima gen. nov., sp. nov., a marine bacterium in the family Rhodobacteraceae isolated from surface seawater of Lundu port Xiamen, China.</title>
        <authorList>
            <person name="Hetharua B.H."/>
            <person name="Min D."/>
            <person name="Liao H."/>
            <person name="Tian Y."/>
        </authorList>
    </citation>
    <scope>NUCLEOTIDE SEQUENCE [LARGE SCALE GENOMIC DNA]</scope>
    <source>
        <strain evidence="12 13">FSX-11</strain>
    </source>
</reference>
<dbReference type="GO" id="GO:0016020">
    <property type="term" value="C:membrane"/>
    <property type="evidence" value="ECO:0007669"/>
    <property type="project" value="InterPro"/>
</dbReference>
<dbReference type="Pfam" id="PF03459">
    <property type="entry name" value="TOBE"/>
    <property type="match status" value="1"/>
</dbReference>
<dbReference type="Proteomes" id="UP000248012">
    <property type="component" value="Unassembled WGS sequence"/>
</dbReference>
<dbReference type="InterPro" id="IPR008995">
    <property type="entry name" value="Mo/tungstate-bd_C_term_dom"/>
</dbReference>
<dbReference type="PROSITE" id="PS00211">
    <property type="entry name" value="ABC_TRANSPORTER_1"/>
    <property type="match status" value="1"/>
</dbReference>
<sequence length="376" mass="39977">MSLSVSLNHRLGAFTLDAQFDAPQGLTVLYGPSGSGKTTIINAVAGLLRPDHAKITVDGVTLADTGTDSTAQPEIGARRTARRGIWLPPHRRRIGYVFQDARLFPHLSVRGNLRYGAWFAPKTAIKPNMDEITEMLGIGHLLGRRPAGLSGGERQRVAIGRALLAAPQMILADEPLAALDQARKDEILPYFERLRDALTLPILYVSHAPSEVARLATTVVALDAGKVLRAGPAAQVLGDPEVTPMGPRAAGAMIETRIIAHHADGLTELAMGDLRLLVPRAGGRVGTPLRVHIEAQDVMIATRRPDGISALNVLPATVREIRIGQGPGALVQLDADGHIILARVTRRSVKNLGLCAGQKVFAILKAVSVAKASITG</sequence>
<keyword evidence="1" id="KW-0813">Transport</keyword>
<evidence type="ECO:0000259" key="10">
    <source>
        <dbReference type="PROSITE" id="PS50893"/>
    </source>
</evidence>
<dbReference type="SUPFAM" id="SSF50331">
    <property type="entry name" value="MOP-like"/>
    <property type="match status" value="1"/>
</dbReference>
<evidence type="ECO:0000256" key="7">
    <source>
        <dbReference type="ARBA" id="ARBA00022967"/>
    </source>
</evidence>
<dbReference type="NCBIfam" id="TIGR02142">
    <property type="entry name" value="modC_ABC"/>
    <property type="match status" value="1"/>
</dbReference>
<keyword evidence="8" id="KW-0472">Membrane</keyword>
<keyword evidence="13" id="KW-1185">Reference proteome</keyword>
<keyword evidence="2" id="KW-1003">Cell membrane</keyword>
<gene>
    <name evidence="12" type="primary">modC</name>
    <name evidence="12" type="ORF">DI396_08455</name>
</gene>
<keyword evidence="6 12" id="KW-0067">ATP-binding</keyword>
<evidence type="ECO:0000313" key="12">
    <source>
        <dbReference type="EMBL" id="PYC48086.1"/>
    </source>
</evidence>
<dbReference type="AlphaFoldDB" id="A0A2V4NT80"/>
<evidence type="ECO:0000256" key="3">
    <source>
        <dbReference type="ARBA" id="ARBA00022505"/>
    </source>
</evidence>
<dbReference type="OrthoDB" id="9802264at2"/>
<dbReference type="GO" id="GO:0015098">
    <property type="term" value="F:molybdate ion transmembrane transporter activity"/>
    <property type="evidence" value="ECO:0007669"/>
    <property type="project" value="InterPro"/>
</dbReference>
<dbReference type="PROSITE" id="PS50893">
    <property type="entry name" value="ABC_TRANSPORTER_2"/>
    <property type="match status" value="1"/>
</dbReference>
<dbReference type="InterPro" id="IPR011868">
    <property type="entry name" value="ModC_ABC_ATP-bd"/>
</dbReference>
<dbReference type="Gene3D" id="2.40.50.100">
    <property type="match status" value="1"/>
</dbReference>
<dbReference type="InterPro" id="IPR027417">
    <property type="entry name" value="P-loop_NTPase"/>
</dbReference>
<name>A0A2V4NT80_9RHOB</name>
<dbReference type="PANTHER" id="PTHR43514:SF4">
    <property type="entry name" value="ABC TRANSPORTER I FAMILY MEMBER 10"/>
    <property type="match status" value="1"/>
</dbReference>
<feature type="domain" description="ABC transporter" evidence="10">
    <location>
        <begin position="2"/>
        <end position="249"/>
    </location>
</feature>
<dbReference type="GO" id="GO:0140359">
    <property type="term" value="F:ABC-type transporter activity"/>
    <property type="evidence" value="ECO:0007669"/>
    <property type="project" value="InterPro"/>
</dbReference>
<dbReference type="Pfam" id="PF00005">
    <property type="entry name" value="ABC_tran"/>
    <property type="match status" value="1"/>
</dbReference>
<organism evidence="12 13">
    <name type="scientific">Litorivita pollutaquae</name>
    <dbReference type="NCBI Taxonomy" id="2200892"/>
    <lineage>
        <taxon>Bacteria</taxon>
        <taxon>Pseudomonadati</taxon>
        <taxon>Pseudomonadota</taxon>
        <taxon>Alphaproteobacteria</taxon>
        <taxon>Rhodobacterales</taxon>
        <taxon>Paracoccaceae</taxon>
        <taxon>Litorivita</taxon>
    </lineage>
</organism>
<dbReference type="Gene3D" id="3.40.50.300">
    <property type="entry name" value="P-loop containing nucleotide triphosphate hydrolases"/>
    <property type="match status" value="1"/>
</dbReference>
<accession>A0A2V4NT80</accession>
<dbReference type="InterPro" id="IPR003593">
    <property type="entry name" value="AAA+_ATPase"/>
</dbReference>
<dbReference type="InterPro" id="IPR050334">
    <property type="entry name" value="Molybdenum_import_ModC"/>
</dbReference>
<evidence type="ECO:0000256" key="2">
    <source>
        <dbReference type="ARBA" id="ARBA00022475"/>
    </source>
</evidence>
<evidence type="ECO:0000256" key="1">
    <source>
        <dbReference type="ARBA" id="ARBA00022448"/>
    </source>
</evidence>
<dbReference type="SMART" id="SM00382">
    <property type="entry name" value="AAA"/>
    <property type="match status" value="1"/>
</dbReference>
<dbReference type="PROSITE" id="PS51866">
    <property type="entry name" value="MOP"/>
    <property type="match status" value="1"/>
</dbReference>
<evidence type="ECO:0000259" key="11">
    <source>
        <dbReference type="PROSITE" id="PS51866"/>
    </source>
</evidence>